<reference evidence="2" key="1">
    <citation type="submission" date="2011-01" db="EMBL/GenBank/DDBJ databases">
        <title>Complete sequence of plasmid1 of Rahnella sp. Y9602.</title>
        <authorList>
            <consortium name="US DOE Joint Genome Institute"/>
            <person name="Lucas S."/>
            <person name="Copeland A."/>
            <person name="Lapidus A."/>
            <person name="Cheng J.-F."/>
            <person name="Goodwin L."/>
            <person name="Pitluck S."/>
            <person name="Lu M."/>
            <person name="Detter J.C."/>
            <person name="Han C."/>
            <person name="Tapia R."/>
            <person name="Land M."/>
            <person name="Hauser L."/>
            <person name="Kyrpides N."/>
            <person name="Ivanova N."/>
            <person name="Ovchinnikova G."/>
            <person name="Pagani I."/>
            <person name="Sobecky P.A."/>
            <person name="Martinez R.J."/>
            <person name="Woyke T."/>
        </authorList>
    </citation>
    <scope>NUCLEOTIDE SEQUENCE [LARGE SCALE GENOMIC DNA]</scope>
    <source>
        <strain evidence="2">Y9602</strain>
        <plasmid evidence="2">pRAHAQ01</plasmid>
    </source>
</reference>
<keyword evidence="1" id="KW-0614">Plasmid</keyword>
<dbReference type="OrthoDB" id="8976726at2"/>
<dbReference type="SMART" id="SM00671">
    <property type="entry name" value="SEL1"/>
    <property type="match status" value="4"/>
</dbReference>
<evidence type="ECO:0000313" key="2">
    <source>
        <dbReference type="Proteomes" id="UP000007257"/>
    </source>
</evidence>
<dbReference type="InterPro" id="IPR050767">
    <property type="entry name" value="Sel1_AlgK"/>
</dbReference>
<dbReference type="AlphaFoldDB" id="A0A0H3FH00"/>
<sequence length="249" mass="27767">MLKKLLILTGFLVLVGCQNHLTKNPAPTQACTTDLDCAKKGAEDGDVAEQVILATRYNNGDGVPVDYKKAVYWYQKAADKGIPEAQYDLGNMYSDGRGVPKSDEQAFNWYLKAAKSPKGMAPAQFNVAFMYSHGVFVKQDEVEATKWYMEAASNSRDYRDVAAMASLIIGQSYYHGEGAPKDIQAAYAWFYFAKLIGNKEADRSLNIITNKMSKKQIENAQITANQLNEKYHFTLGAPFPVMYAKTHRS</sequence>
<dbReference type="HOGENOM" id="CLU_000288_36_8_6"/>
<geneLocation type="plasmid" evidence="1 2">
    <name>pRAHAQ01</name>
</geneLocation>
<gene>
    <name evidence="1" type="ordered locus">Rahaq_4805</name>
</gene>
<dbReference type="RefSeq" id="WP_013578065.1">
    <property type="nucleotide sequence ID" value="NC_015062.1"/>
</dbReference>
<accession>A0A0H3FH00</accession>
<dbReference type="InterPro" id="IPR006597">
    <property type="entry name" value="Sel1-like"/>
</dbReference>
<dbReference type="PANTHER" id="PTHR11102:SF160">
    <property type="entry name" value="ERAD-ASSOCIATED E3 UBIQUITIN-PROTEIN LIGASE COMPONENT HRD3"/>
    <property type="match status" value="1"/>
</dbReference>
<dbReference type="KEGG" id="rah:Rahaq_4805"/>
<name>A0A0H3FH00_RAHSY</name>
<dbReference type="Gene3D" id="1.25.40.10">
    <property type="entry name" value="Tetratricopeptide repeat domain"/>
    <property type="match status" value="2"/>
</dbReference>
<dbReference type="PROSITE" id="PS51257">
    <property type="entry name" value="PROKAR_LIPOPROTEIN"/>
    <property type="match status" value="1"/>
</dbReference>
<dbReference type="PANTHER" id="PTHR11102">
    <property type="entry name" value="SEL-1-LIKE PROTEIN"/>
    <property type="match status" value="1"/>
</dbReference>
<protein>
    <submittedName>
        <fullName evidence="1">Sel1 domain protein repeat-containing protein</fullName>
    </submittedName>
</protein>
<dbReference type="EMBL" id="CP002506">
    <property type="protein sequence ID" value="ADW76384.1"/>
    <property type="molecule type" value="Genomic_DNA"/>
</dbReference>
<dbReference type="Pfam" id="PF08238">
    <property type="entry name" value="Sel1"/>
    <property type="match status" value="4"/>
</dbReference>
<evidence type="ECO:0000313" key="1">
    <source>
        <dbReference type="EMBL" id="ADW76384.1"/>
    </source>
</evidence>
<dbReference type="InterPro" id="IPR011990">
    <property type="entry name" value="TPR-like_helical_dom_sf"/>
</dbReference>
<reference evidence="1 2" key="2">
    <citation type="journal article" date="2012" name="J. Bacteriol.">
        <title>Complete Genome Sequence of Rahnella sp. Strain Y9602, a Gammaproteobacterium Isolate from Metal- and Radionuclide-Contaminated Soil.</title>
        <authorList>
            <person name="Martinez R.J."/>
            <person name="Bruce D."/>
            <person name="Detter C."/>
            <person name="Goodwin L.A."/>
            <person name="Han J."/>
            <person name="Han C.S."/>
            <person name="Held B."/>
            <person name="Land M.L."/>
            <person name="Mikhailova N."/>
            <person name="Nolan M."/>
            <person name="Pennacchio L."/>
            <person name="Pitluck S."/>
            <person name="Tapia R."/>
            <person name="Woyke T."/>
            <person name="Sobecky P.A."/>
        </authorList>
    </citation>
    <scope>NUCLEOTIDE SEQUENCE [LARGE SCALE GENOMIC DNA]</scope>
    <source>
        <strain evidence="1 2">Y9602</strain>
        <plasmid evidence="1 2">pRAHAQ01</plasmid>
    </source>
</reference>
<dbReference type="Proteomes" id="UP000007257">
    <property type="component" value="Plasmid pRAHAQ01"/>
</dbReference>
<dbReference type="eggNOG" id="COG0790">
    <property type="taxonomic scope" value="Bacteria"/>
</dbReference>
<proteinExistence type="predicted"/>
<dbReference type="SUPFAM" id="SSF81901">
    <property type="entry name" value="HCP-like"/>
    <property type="match status" value="1"/>
</dbReference>
<organism evidence="1 2">
    <name type="scientific">Rahnella sp. (strain Y9602)</name>
    <dbReference type="NCBI Taxonomy" id="2703885"/>
    <lineage>
        <taxon>Bacteria</taxon>
        <taxon>Pseudomonadati</taxon>
        <taxon>Pseudomonadota</taxon>
        <taxon>Gammaproteobacteria</taxon>
        <taxon>Enterobacterales</taxon>
        <taxon>Yersiniaceae</taxon>
        <taxon>Rahnella</taxon>
    </lineage>
</organism>